<name>A0A8T8E3L7_9EURY</name>
<protein>
    <submittedName>
        <fullName evidence="3">RNA-binding protein</fullName>
    </submittedName>
</protein>
<dbReference type="RefSeq" id="WP_204748651.1">
    <property type="nucleotide sequence ID" value="NZ_CP069188.1"/>
</dbReference>
<organism evidence="3 4">
    <name type="scientific">Haloterrigena salifodinae</name>
    <dbReference type="NCBI Taxonomy" id="2675099"/>
    <lineage>
        <taxon>Archaea</taxon>
        <taxon>Methanobacteriati</taxon>
        <taxon>Methanobacteriota</taxon>
        <taxon>Stenosarchaea group</taxon>
        <taxon>Halobacteria</taxon>
        <taxon>Halobacteriales</taxon>
        <taxon>Natrialbaceae</taxon>
        <taxon>Haloterrigena</taxon>
    </lineage>
</organism>
<accession>A0A8T8E3L7</accession>
<dbReference type="EMBL" id="CP069188">
    <property type="protein sequence ID" value="QRV16348.1"/>
    <property type="molecule type" value="Genomic_DNA"/>
</dbReference>
<dbReference type="OrthoDB" id="157176at2157"/>
<evidence type="ECO:0000256" key="1">
    <source>
        <dbReference type="SAM" id="MobiDB-lite"/>
    </source>
</evidence>
<keyword evidence="2" id="KW-0812">Transmembrane</keyword>
<evidence type="ECO:0000313" key="3">
    <source>
        <dbReference type="EMBL" id="QRV16348.1"/>
    </source>
</evidence>
<dbReference type="GeneID" id="62874559"/>
<feature type="compositionally biased region" description="Basic and acidic residues" evidence="1">
    <location>
        <begin position="41"/>
        <end position="57"/>
    </location>
</feature>
<sequence length="125" mass="13611">MFGAASPVGVFALVAGVFVVLVVGSWLRKRVRGGRSAGRRQSYEKHKAAQEREPPVDLGDVREAAVHEFTEHHTGERRAVCKIEGFVVFVEEVPGDLSVGDVIELEVLSFNRGHTSATARFRGPA</sequence>
<keyword evidence="2" id="KW-1133">Transmembrane helix</keyword>
<feature type="transmembrane region" description="Helical" evidence="2">
    <location>
        <begin position="6"/>
        <end position="27"/>
    </location>
</feature>
<gene>
    <name evidence="3" type="ORF">JMJ58_05505</name>
</gene>
<proteinExistence type="predicted"/>
<keyword evidence="4" id="KW-1185">Reference proteome</keyword>
<evidence type="ECO:0000256" key="2">
    <source>
        <dbReference type="SAM" id="Phobius"/>
    </source>
</evidence>
<dbReference type="Proteomes" id="UP000637819">
    <property type="component" value="Chromosome"/>
</dbReference>
<evidence type="ECO:0000313" key="4">
    <source>
        <dbReference type="Proteomes" id="UP000637819"/>
    </source>
</evidence>
<feature type="region of interest" description="Disordered" evidence="1">
    <location>
        <begin position="33"/>
        <end position="57"/>
    </location>
</feature>
<reference evidence="3 4" key="1">
    <citation type="submission" date="2021-01" db="EMBL/GenBank/DDBJ databases">
        <title>Genome Sequence and Methylation Pattern of Haloterrigena salifodinae BOL5-1, An Extremely Halophilic Archaeon from a Bolivian Salt Mine.</title>
        <authorList>
            <person name="DasSarma P."/>
            <person name="Anton B.P."/>
            <person name="DasSarma S.L."/>
            <person name="von Ehrenheim H.A.L."/>
            <person name="Martinez F.L."/>
            <person name="Guzman D."/>
            <person name="Roberts R.J."/>
            <person name="DasSarma S."/>
        </authorList>
    </citation>
    <scope>NUCLEOTIDE SEQUENCE [LARGE SCALE GENOMIC DNA]</scope>
    <source>
        <strain evidence="3 4">BOL5-1</strain>
    </source>
</reference>
<dbReference type="AlphaFoldDB" id="A0A8T8E3L7"/>
<dbReference type="KEGG" id="hsal:JMJ58_05505"/>
<keyword evidence="2" id="KW-0472">Membrane</keyword>